<organism evidence="1 2">
    <name type="scientific">Onchocerca volvulus</name>
    <dbReference type="NCBI Taxonomy" id="6282"/>
    <lineage>
        <taxon>Eukaryota</taxon>
        <taxon>Metazoa</taxon>
        <taxon>Ecdysozoa</taxon>
        <taxon>Nematoda</taxon>
        <taxon>Chromadorea</taxon>
        <taxon>Rhabditida</taxon>
        <taxon>Spirurina</taxon>
        <taxon>Spiruromorpha</taxon>
        <taxon>Filarioidea</taxon>
        <taxon>Onchocercidae</taxon>
        <taxon>Onchocerca</taxon>
    </lineage>
</organism>
<dbReference type="AlphaFoldDB" id="A0A8R1Y1X4"/>
<reference evidence="2" key="1">
    <citation type="submission" date="2013-10" db="EMBL/GenBank/DDBJ databases">
        <title>Genome sequencing of Onchocerca volvulus.</title>
        <authorList>
            <person name="Cotton J."/>
            <person name="Tsai J."/>
            <person name="Stanley E."/>
            <person name="Tracey A."/>
            <person name="Holroyd N."/>
            <person name="Lustigman S."/>
            <person name="Berriman M."/>
        </authorList>
    </citation>
    <scope>NUCLEOTIDE SEQUENCE</scope>
</reference>
<name>A0A8R1Y1X4_ONCVO</name>
<accession>A0A8R1Y1X4</accession>
<evidence type="ECO:0000313" key="1">
    <source>
        <dbReference type="EnsemblMetazoa" id="OVOC6547.1"/>
    </source>
</evidence>
<dbReference type="EMBL" id="CMVM020000177">
    <property type="status" value="NOT_ANNOTATED_CDS"/>
    <property type="molecule type" value="Genomic_DNA"/>
</dbReference>
<keyword evidence="2" id="KW-1185">Reference proteome</keyword>
<evidence type="ECO:0000313" key="2">
    <source>
        <dbReference type="Proteomes" id="UP000024404"/>
    </source>
</evidence>
<proteinExistence type="predicted"/>
<dbReference type="EnsemblMetazoa" id="OVOC6547.1">
    <property type="protein sequence ID" value="OVOC6547.1"/>
    <property type="gene ID" value="WBGene00243356"/>
</dbReference>
<dbReference type="Proteomes" id="UP000024404">
    <property type="component" value="Unassembled WGS sequence"/>
</dbReference>
<reference evidence="1" key="2">
    <citation type="submission" date="2022-06" db="UniProtKB">
        <authorList>
            <consortium name="EnsemblMetazoa"/>
        </authorList>
    </citation>
    <scope>IDENTIFICATION</scope>
</reference>
<sequence length="118" mass="13553">MTVLNNKLHITELVINFVHYFIRQFCKLHIIDYNLDLIDSIDKHKKQKNGILAFIESAEISLHALSVPNKFVVPHFEFHQSKESAMNKTHGIVMLNNLILSGNIIAVINPEITSDLKY</sequence>
<protein>
    <submittedName>
        <fullName evidence="1">Uncharacterized protein</fullName>
    </submittedName>
</protein>